<dbReference type="AlphaFoldDB" id="A0A077PA20"/>
<evidence type="ECO:0000313" key="2">
    <source>
        <dbReference type="Proteomes" id="UP000028483"/>
    </source>
</evidence>
<organism evidence="1 2">
    <name type="scientific">Xenorhabdus bovienii str. oregonense</name>
    <dbReference type="NCBI Taxonomy" id="1398202"/>
    <lineage>
        <taxon>Bacteria</taxon>
        <taxon>Pseudomonadati</taxon>
        <taxon>Pseudomonadota</taxon>
        <taxon>Gammaproteobacteria</taxon>
        <taxon>Enterobacterales</taxon>
        <taxon>Morganellaceae</taxon>
        <taxon>Xenorhabdus</taxon>
    </lineage>
</organism>
<dbReference type="RefSeq" id="WP_051894433.1">
    <property type="nucleotide sequence ID" value="NZ_CAWLUU010000037.1"/>
</dbReference>
<evidence type="ECO:0000313" key="1">
    <source>
        <dbReference type="EMBL" id="CDH07593.1"/>
    </source>
</evidence>
<gene>
    <name evidence="1" type="ORF">XBO1_400009</name>
</gene>
<evidence type="ECO:0008006" key="3">
    <source>
        <dbReference type="Google" id="ProtNLM"/>
    </source>
</evidence>
<dbReference type="HOGENOM" id="CLU_140176_15_2_6"/>
<comment type="caution">
    <text evidence="1">The sequence shown here is derived from an EMBL/GenBank/DDBJ whole genome shotgun (WGS) entry which is preliminary data.</text>
</comment>
<dbReference type="Pfam" id="PF05930">
    <property type="entry name" value="Phage_AlpA"/>
    <property type="match status" value="1"/>
</dbReference>
<dbReference type="Proteomes" id="UP000028483">
    <property type="component" value="Unassembled WGS sequence"/>
</dbReference>
<proteinExistence type="predicted"/>
<name>A0A077PA20_XENBV</name>
<sequence>MSISGSMLTKKEVKAALHYKSDSGFHEFLKRTPEFPKSVKLGLRRVGWAASEVNEYIESRLKLINEIICTFVIVGNTIH</sequence>
<dbReference type="EMBL" id="CBSX010000205">
    <property type="protein sequence ID" value="CDH07593.1"/>
    <property type="molecule type" value="Genomic_DNA"/>
</dbReference>
<protein>
    <recommendedName>
        <fullName evidence="3">AlpA family phage regulatory protein</fullName>
    </recommendedName>
</protein>
<accession>A0A077PA20</accession>
<dbReference type="InterPro" id="IPR010260">
    <property type="entry name" value="AlpA"/>
</dbReference>
<reference evidence="1" key="1">
    <citation type="submission" date="2013-07" db="EMBL/GenBank/DDBJ databases">
        <title>Sub-species coevolution in mutualistic symbiosis.</title>
        <authorList>
            <person name="Murfin K."/>
            <person name="Klassen J."/>
            <person name="Lee M."/>
            <person name="Forst S."/>
            <person name="Stock P."/>
            <person name="Goodrich-Blair H."/>
        </authorList>
    </citation>
    <scope>NUCLEOTIDE SEQUENCE [LARGE SCALE GENOMIC DNA]</scope>
    <source>
        <strain evidence="1">Oregonense</strain>
    </source>
</reference>